<organism evidence="1 2">
    <name type="scientific">Owenia fusiformis</name>
    <name type="common">Polychaete worm</name>
    <dbReference type="NCBI Taxonomy" id="6347"/>
    <lineage>
        <taxon>Eukaryota</taxon>
        <taxon>Metazoa</taxon>
        <taxon>Spiralia</taxon>
        <taxon>Lophotrochozoa</taxon>
        <taxon>Annelida</taxon>
        <taxon>Polychaeta</taxon>
        <taxon>Sedentaria</taxon>
        <taxon>Canalipalpata</taxon>
        <taxon>Sabellida</taxon>
        <taxon>Oweniida</taxon>
        <taxon>Oweniidae</taxon>
        <taxon>Owenia</taxon>
    </lineage>
</organism>
<dbReference type="EMBL" id="CAIIXF020000008">
    <property type="protein sequence ID" value="CAH1791965.1"/>
    <property type="molecule type" value="Genomic_DNA"/>
</dbReference>
<dbReference type="PANTHER" id="PTHR31751">
    <property type="entry name" value="SI:CH211-108C17.2-RELATED-RELATED"/>
    <property type="match status" value="1"/>
</dbReference>
<dbReference type="Proteomes" id="UP000749559">
    <property type="component" value="Unassembled WGS sequence"/>
</dbReference>
<accession>A0A8J1XX34</accession>
<comment type="caution">
    <text evidence="1">The sequence shown here is derived from an EMBL/GenBank/DDBJ whole genome shotgun (WGS) entry which is preliminary data.</text>
</comment>
<dbReference type="OrthoDB" id="5956574at2759"/>
<dbReference type="AlphaFoldDB" id="A0A8J1XX34"/>
<gene>
    <name evidence="1" type="ORF">OFUS_LOCUS16994</name>
</gene>
<evidence type="ECO:0000313" key="2">
    <source>
        <dbReference type="Proteomes" id="UP000749559"/>
    </source>
</evidence>
<name>A0A8J1XX34_OWEFU</name>
<protein>
    <submittedName>
        <fullName evidence="1">Uncharacterized protein</fullName>
    </submittedName>
</protein>
<reference evidence="1" key="1">
    <citation type="submission" date="2022-03" db="EMBL/GenBank/DDBJ databases">
        <authorList>
            <person name="Martin C."/>
        </authorList>
    </citation>
    <scope>NUCLEOTIDE SEQUENCE</scope>
</reference>
<proteinExistence type="predicted"/>
<sequence>MSEAKKPRKRTPYFNIEVQGDETIKDRFRKKMKTVKEKLKSDVNVSTAVALETVLDFWILHNVQNENDVEKHSNGPDVYEYTPVERDNTLEPMFLTTKSATEKLINTLAAHSATCNSLLSWNEHSFHGHAALVHLKCDFDHQVRWKSSPTLPNGQSLVNYQIFQGYITSGMLPNQYDNLSKTADFGHISKRKQKDMTQLFAQQVEHCMTASCEEAFVTEFAHLDPDELQDGISIMTDARHGWRKNANDCDIVCIGLSSHKVLKSVHITKADDPIPQRHEMVGTRQLYDFFDEKGINIKVHAHDANQSVNKFVRERDGTTNQNDTWHGGKSLKKEIEKVGKGPQYSHGQTWHMELSDKVIPVQKQFHWAVRNCNNNEAQLRDQLDNILCHFKNIHHHCDPQSRCRTDPNYQIRYIIIRDPVAEDLFRTAIRKSIVYRQAQNYTNALDTFYVESFNNVLNVFHDKRIVFGKEQYEMRTNLTILHWNENVDRDFTSTWEKRDENLIIQTRKNLKPVTFQYKSLIWEKVMDNIFPLG</sequence>
<keyword evidence="2" id="KW-1185">Reference proteome</keyword>
<evidence type="ECO:0000313" key="1">
    <source>
        <dbReference type="EMBL" id="CAH1791965.1"/>
    </source>
</evidence>